<keyword evidence="6 13" id="KW-0812">Transmembrane</keyword>
<evidence type="ECO:0000256" key="10">
    <source>
        <dbReference type="ARBA" id="ARBA00023136"/>
    </source>
</evidence>
<gene>
    <name evidence="13" type="primary">flhB</name>
    <name evidence="15" type="ORF">B9Z44_09825</name>
</gene>
<evidence type="ECO:0000313" key="16">
    <source>
        <dbReference type="Proteomes" id="UP000251341"/>
    </source>
</evidence>
<keyword evidence="15" id="KW-0969">Cilium</keyword>
<dbReference type="Proteomes" id="UP000251341">
    <property type="component" value="Unassembled WGS sequence"/>
</dbReference>
<name>A0A315ERI4_9BURK</name>
<keyword evidence="9 13" id="KW-1133">Transmembrane helix</keyword>
<evidence type="ECO:0000256" key="4">
    <source>
        <dbReference type="ARBA" id="ARBA00022448"/>
    </source>
</evidence>
<evidence type="ECO:0000256" key="14">
    <source>
        <dbReference type="SAM" id="MobiDB-lite"/>
    </source>
</evidence>
<evidence type="ECO:0000256" key="6">
    <source>
        <dbReference type="ARBA" id="ARBA00022692"/>
    </source>
</evidence>
<dbReference type="InterPro" id="IPR006136">
    <property type="entry name" value="FlhB"/>
</dbReference>
<dbReference type="Pfam" id="PF01312">
    <property type="entry name" value="Bac_export_2"/>
    <property type="match status" value="1"/>
</dbReference>
<keyword evidence="4 13" id="KW-0813">Transport</keyword>
<evidence type="ECO:0000256" key="9">
    <source>
        <dbReference type="ARBA" id="ARBA00022989"/>
    </source>
</evidence>
<dbReference type="GO" id="GO:0009306">
    <property type="term" value="P:protein secretion"/>
    <property type="evidence" value="ECO:0007669"/>
    <property type="project" value="InterPro"/>
</dbReference>
<comment type="function">
    <text evidence="12 13">Required for formation of the rod structure in the basal body of the flagellar apparatus. Together with FliI and FliH, may constitute the export apparatus of flagellin.</text>
</comment>
<dbReference type="GO" id="GO:0005886">
    <property type="term" value="C:plasma membrane"/>
    <property type="evidence" value="ECO:0007669"/>
    <property type="project" value="UniProtKB-SubCell"/>
</dbReference>
<dbReference type="AlphaFoldDB" id="A0A315ERI4"/>
<dbReference type="InterPro" id="IPR029025">
    <property type="entry name" value="T3SS_substrate_exporter_C"/>
</dbReference>
<dbReference type="GO" id="GO:0044780">
    <property type="term" value="P:bacterial-type flagellum assembly"/>
    <property type="evidence" value="ECO:0007669"/>
    <property type="project" value="InterPro"/>
</dbReference>
<evidence type="ECO:0000313" key="15">
    <source>
        <dbReference type="EMBL" id="PUE59849.1"/>
    </source>
</evidence>
<evidence type="ECO:0000256" key="5">
    <source>
        <dbReference type="ARBA" id="ARBA00022475"/>
    </source>
</evidence>
<dbReference type="NCBIfam" id="TIGR00328">
    <property type="entry name" value="flhB"/>
    <property type="match status" value="1"/>
</dbReference>
<evidence type="ECO:0000256" key="8">
    <source>
        <dbReference type="ARBA" id="ARBA00022927"/>
    </source>
</evidence>
<keyword evidence="8 13" id="KW-0653">Protein transport</keyword>
<dbReference type="RefSeq" id="WP_158268563.1">
    <property type="nucleotide sequence ID" value="NZ_NESP01000001.1"/>
</dbReference>
<keyword evidence="16" id="KW-1185">Reference proteome</keyword>
<feature type="compositionally biased region" description="Basic and acidic residues" evidence="14">
    <location>
        <begin position="1"/>
        <end position="14"/>
    </location>
</feature>
<keyword evidence="15" id="KW-0966">Cell projection</keyword>
<comment type="subcellular location">
    <subcellularLocation>
        <location evidence="1">Cell membrane</location>
        <topology evidence="1">Multi-pass membrane protein</topology>
    </subcellularLocation>
</comment>
<dbReference type="PRINTS" id="PR00950">
    <property type="entry name" value="TYPE3IMSPROT"/>
</dbReference>
<keyword evidence="15" id="KW-0282">Flagellum</keyword>
<evidence type="ECO:0000256" key="11">
    <source>
        <dbReference type="ARBA" id="ARBA00023225"/>
    </source>
</evidence>
<evidence type="ECO:0000256" key="1">
    <source>
        <dbReference type="ARBA" id="ARBA00004651"/>
    </source>
</evidence>
<sequence length="382" mass="42409">MSEESGQDKTEEPTAQRLKKAREDGQIARSQELAPAAMMVIATLFFSMMGQYLFTRMSDLFKHQLQFDRRITDKPELLPAIFGSSVVDGFLIVLPLLAILYVIAVLSTTLAGGFIFSPKMIMPKFSKLNPMTGLARMFGPEAFINLGKSLLKFLVVGAILLVSVMNNLQDLTHISQMDLNPAVKVAGTIIVDSCFWLSLGLVLVALVDVPLQRHQLNKKLKMTKQEVRDEMKNSEGNPEVKGQIRRRQREILNNKMMGKVKDADVVITNPTHFAVALSYDPMGDGAPLLIAKGEDGLAARIREEAKEHNVYIFEAPLLARALYFTTKLDHPIPEALYHAVAQVIAYVFSLNQSYGRGQEVVKPSPSIPDEMKFDSNGALMNS</sequence>
<dbReference type="SUPFAM" id="SSF160544">
    <property type="entry name" value="EscU C-terminal domain-like"/>
    <property type="match status" value="1"/>
</dbReference>
<keyword evidence="5 13" id="KW-1003">Cell membrane</keyword>
<evidence type="ECO:0000256" key="3">
    <source>
        <dbReference type="ARBA" id="ARBA00021622"/>
    </source>
</evidence>
<evidence type="ECO:0000256" key="13">
    <source>
        <dbReference type="RuleBase" id="RU364091"/>
    </source>
</evidence>
<keyword evidence="11 13" id="KW-1006">Bacterial flagellum protein export</keyword>
<dbReference type="PANTHER" id="PTHR30531:SF12">
    <property type="entry name" value="FLAGELLAR BIOSYNTHETIC PROTEIN FLHB"/>
    <property type="match status" value="1"/>
</dbReference>
<evidence type="ECO:0000256" key="12">
    <source>
        <dbReference type="ARBA" id="ARBA00025078"/>
    </source>
</evidence>
<comment type="similarity">
    <text evidence="2 13">Belongs to the type III secretion exporter family.</text>
</comment>
<evidence type="ECO:0000256" key="7">
    <source>
        <dbReference type="ARBA" id="ARBA00022795"/>
    </source>
</evidence>
<feature type="transmembrane region" description="Helical" evidence="13">
    <location>
        <begin position="99"/>
        <end position="121"/>
    </location>
</feature>
<dbReference type="InterPro" id="IPR006135">
    <property type="entry name" value="T3SS_substrate_exporter"/>
</dbReference>
<accession>A0A315ERI4</accession>
<feature type="region of interest" description="Disordered" evidence="14">
    <location>
        <begin position="1"/>
        <end position="24"/>
    </location>
</feature>
<dbReference type="EMBL" id="NESP01000001">
    <property type="protein sequence ID" value="PUE59849.1"/>
    <property type="molecule type" value="Genomic_DNA"/>
</dbReference>
<evidence type="ECO:0000256" key="2">
    <source>
        <dbReference type="ARBA" id="ARBA00010690"/>
    </source>
</evidence>
<keyword evidence="10 13" id="KW-0472">Membrane</keyword>
<dbReference type="PANTHER" id="PTHR30531">
    <property type="entry name" value="FLAGELLAR BIOSYNTHETIC PROTEIN FLHB"/>
    <property type="match status" value="1"/>
</dbReference>
<organism evidence="15 16">
    <name type="scientific">Limnohabitans curvus</name>
    <dbReference type="NCBI Taxonomy" id="323423"/>
    <lineage>
        <taxon>Bacteria</taxon>
        <taxon>Pseudomonadati</taxon>
        <taxon>Pseudomonadota</taxon>
        <taxon>Betaproteobacteria</taxon>
        <taxon>Burkholderiales</taxon>
        <taxon>Comamonadaceae</taxon>
        <taxon>Limnohabitans</taxon>
    </lineage>
</organism>
<feature type="transmembrane region" description="Helical" evidence="13">
    <location>
        <begin position="33"/>
        <end position="54"/>
    </location>
</feature>
<feature type="transmembrane region" description="Helical" evidence="13">
    <location>
        <begin position="185"/>
        <end position="211"/>
    </location>
</feature>
<reference evidence="15 16" key="1">
    <citation type="submission" date="2017-04" db="EMBL/GenBank/DDBJ databases">
        <title>Unexpected and diverse lifestyles within the genus Limnohabitans.</title>
        <authorList>
            <person name="Kasalicky V."/>
            <person name="Mehrshad M."/>
            <person name="Andrei S.-A."/>
            <person name="Salcher M."/>
            <person name="Kratochvilova H."/>
            <person name="Simek K."/>
            <person name="Ghai R."/>
        </authorList>
    </citation>
    <scope>NUCLEOTIDE SEQUENCE [LARGE SCALE GENOMIC DNA]</scope>
    <source>
        <strain evidence="15 16">MWH-C5</strain>
    </source>
</reference>
<protein>
    <recommendedName>
        <fullName evidence="3 13">Flagellar biosynthetic protein FlhB</fullName>
    </recommendedName>
</protein>
<dbReference type="Gene3D" id="3.40.1690.10">
    <property type="entry name" value="secretion proteins EscU"/>
    <property type="match status" value="1"/>
</dbReference>
<comment type="caution">
    <text evidence="15">The sequence shown here is derived from an EMBL/GenBank/DDBJ whole genome shotgun (WGS) entry which is preliminary data.</text>
</comment>
<proteinExistence type="inferred from homology"/>
<feature type="transmembrane region" description="Helical" evidence="13">
    <location>
        <begin position="142"/>
        <end position="165"/>
    </location>
</feature>
<keyword evidence="7 13" id="KW-1005">Bacterial flagellum biogenesis</keyword>